<accession>A0ABU8XGA9</accession>
<evidence type="ECO:0000313" key="2">
    <source>
        <dbReference type="Proteomes" id="UP001367030"/>
    </source>
</evidence>
<dbReference type="EMBL" id="JBBKZS010000018">
    <property type="protein sequence ID" value="MEJ8858654.1"/>
    <property type="molecule type" value="Genomic_DNA"/>
</dbReference>
<dbReference type="RefSeq" id="WP_340338714.1">
    <property type="nucleotide sequence ID" value="NZ_JBBKZS010000018.1"/>
</dbReference>
<organism evidence="1 2">
    <name type="scientific">Variovorax robiniae</name>
    <dbReference type="NCBI Taxonomy" id="1836199"/>
    <lineage>
        <taxon>Bacteria</taxon>
        <taxon>Pseudomonadati</taxon>
        <taxon>Pseudomonadota</taxon>
        <taxon>Betaproteobacteria</taxon>
        <taxon>Burkholderiales</taxon>
        <taxon>Comamonadaceae</taxon>
        <taxon>Variovorax</taxon>
    </lineage>
</organism>
<proteinExistence type="predicted"/>
<keyword evidence="2" id="KW-1185">Reference proteome</keyword>
<protein>
    <submittedName>
        <fullName evidence="1">Uncharacterized protein</fullName>
    </submittedName>
</protein>
<dbReference type="Proteomes" id="UP001367030">
    <property type="component" value="Unassembled WGS sequence"/>
</dbReference>
<gene>
    <name evidence="1" type="ORF">WKW79_29055</name>
</gene>
<evidence type="ECO:0000313" key="1">
    <source>
        <dbReference type="EMBL" id="MEJ8858654.1"/>
    </source>
</evidence>
<sequence>MNVAQSSMAIATRGNRKGQVALVLWQAATNSEFGVMWEVRFQAPQLSTRISDDGGATFRDGVAFSREALMPDAWLSRVEWQGTVAPLEIDLHHPVAPPEVIKVQLRWPDGWLIEVQSG</sequence>
<comment type="caution">
    <text evidence="1">The sequence shown here is derived from an EMBL/GenBank/DDBJ whole genome shotgun (WGS) entry which is preliminary data.</text>
</comment>
<name>A0ABU8XGA9_9BURK</name>
<reference evidence="1 2" key="1">
    <citation type="submission" date="2024-03" db="EMBL/GenBank/DDBJ databases">
        <title>Novel species of the genus Variovorax.</title>
        <authorList>
            <person name="Liu Q."/>
            <person name="Xin Y.-H."/>
        </authorList>
    </citation>
    <scope>NUCLEOTIDE SEQUENCE [LARGE SCALE GENOMIC DNA]</scope>
    <source>
        <strain evidence="1 2">KACC 18901</strain>
    </source>
</reference>